<organism evidence="2 3">
    <name type="scientific">Bradyrhizobium vignae</name>
    <dbReference type="NCBI Taxonomy" id="1549949"/>
    <lineage>
        <taxon>Bacteria</taxon>
        <taxon>Pseudomonadati</taxon>
        <taxon>Pseudomonadota</taxon>
        <taxon>Alphaproteobacteria</taxon>
        <taxon>Hyphomicrobiales</taxon>
        <taxon>Nitrobacteraceae</taxon>
        <taxon>Bradyrhizobium</taxon>
    </lineage>
</organism>
<dbReference type="AlphaFoldDB" id="A0A2U3QCF2"/>
<feature type="compositionally biased region" description="Polar residues" evidence="1">
    <location>
        <begin position="56"/>
        <end position="65"/>
    </location>
</feature>
<accession>A0A2U3QCF2</accession>
<protein>
    <submittedName>
        <fullName evidence="2">Uncharacterized protein</fullName>
    </submittedName>
</protein>
<dbReference type="KEGG" id="bvz:BRAD3257_8508"/>
<proteinExistence type="predicted"/>
<dbReference type="Proteomes" id="UP000246085">
    <property type="component" value="Chromosome BRAD3257"/>
</dbReference>
<feature type="region of interest" description="Disordered" evidence="1">
    <location>
        <begin position="44"/>
        <end position="65"/>
    </location>
</feature>
<evidence type="ECO:0000313" key="3">
    <source>
        <dbReference type="Proteomes" id="UP000246085"/>
    </source>
</evidence>
<gene>
    <name evidence="2" type="ORF">BRAD3257_8508</name>
</gene>
<reference evidence="2 3" key="1">
    <citation type="submission" date="2018-03" db="EMBL/GenBank/DDBJ databases">
        <authorList>
            <person name="Gully D."/>
        </authorList>
    </citation>
    <scope>NUCLEOTIDE SEQUENCE [LARGE SCALE GENOMIC DNA]</scope>
    <source>
        <strain evidence="2">ORS3257</strain>
    </source>
</reference>
<sequence>MSERCAGRSPRPQIHPRHGRVVLRSHLPEQRNGIGEFVRVSERGASAVGAKRTFRSSRTSQKGAK</sequence>
<dbReference type="EMBL" id="LS398110">
    <property type="protein sequence ID" value="SPP99094.1"/>
    <property type="molecule type" value="Genomic_DNA"/>
</dbReference>
<evidence type="ECO:0000256" key="1">
    <source>
        <dbReference type="SAM" id="MobiDB-lite"/>
    </source>
</evidence>
<name>A0A2U3QCF2_9BRAD</name>
<evidence type="ECO:0000313" key="2">
    <source>
        <dbReference type="EMBL" id="SPP99094.1"/>
    </source>
</evidence>